<dbReference type="EC" id="2.7.13.3" evidence="3"/>
<evidence type="ECO:0000259" key="13">
    <source>
        <dbReference type="PROSITE" id="PS50885"/>
    </source>
</evidence>
<evidence type="ECO:0000313" key="15">
    <source>
        <dbReference type="Proteomes" id="UP000331127"/>
    </source>
</evidence>
<evidence type="ECO:0000256" key="9">
    <source>
        <dbReference type="ARBA" id="ARBA00023012"/>
    </source>
</evidence>
<sequence>MLGRGWASFLPHSVRARTTLGVGVLALVFLTVIGVSLDFLVLDRVRDRAFHETQRASTEWIGSFEPGRIPLSTTPASVDLLQLVDSRGQVVAASEAAAGLPPLSTLRPPADDRIQGGTACSPQGGCILFTASRLLPQTNRLLGQGEPSFVYAGMREPAILSSHGLEVGTAAGVLLVASLVTWGNWQFSTRMMSRVEAIRERMSEITVSDLSLRVPQPPGCDEFARLAFTVNQTLARLEESVELQRRFASTTSHELRNPLAGLHAQLEEAVLYPGDVDPRETVHKALSVTDRLVAIVDDLLVLSRLRTGDPAAHEPIDLSALITQETATLTDGVPVHVHIDREVKVSGSRIQLIRVLSNLLANARRHADTEVEVTAGRTDGQAVVTVTDDGDGIAPQDRERVFERFVRLDAARRREPGGSGLGLAISRDIAQAHHGTLLIEDAPRGARFVLRLPLMDAADGPAT</sequence>
<dbReference type="PANTHER" id="PTHR45436:SF5">
    <property type="entry name" value="SENSOR HISTIDINE KINASE TRCS"/>
    <property type="match status" value="1"/>
</dbReference>
<comment type="catalytic activity">
    <reaction evidence="1">
        <text>ATP + protein L-histidine = ADP + protein N-phospho-L-histidine.</text>
        <dbReference type="EC" id="2.7.13.3"/>
    </reaction>
</comment>
<evidence type="ECO:0000256" key="10">
    <source>
        <dbReference type="ARBA" id="ARBA00023136"/>
    </source>
</evidence>
<comment type="subcellular location">
    <subcellularLocation>
        <location evidence="2">Cell membrane</location>
    </subcellularLocation>
</comment>
<keyword evidence="5" id="KW-0808">Transferase</keyword>
<dbReference type="SUPFAM" id="SSF47384">
    <property type="entry name" value="Homodimeric domain of signal transducing histidine kinase"/>
    <property type="match status" value="1"/>
</dbReference>
<keyword evidence="8 11" id="KW-1133">Transmembrane helix</keyword>
<accession>A0A5M3X4H1</accession>
<dbReference type="SUPFAM" id="SSF55874">
    <property type="entry name" value="ATPase domain of HSP90 chaperone/DNA topoisomerase II/histidine kinase"/>
    <property type="match status" value="1"/>
</dbReference>
<dbReference type="Proteomes" id="UP000331127">
    <property type="component" value="Unassembled WGS sequence"/>
</dbReference>
<dbReference type="EMBL" id="BLAE01000068">
    <property type="protein sequence ID" value="GES15019.1"/>
    <property type="molecule type" value="Genomic_DNA"/>
</dbReference>
<dbReference type="AlphaFoldDB" id="A0A5M3X4H1"/>
<evidence type="ECO:0000313" key="14">
    <source>
        <dbReference type="EMBL" id="GES15019.1"/>
    </source>
</evidence>
<evidence type="ECO:0000256" key="1">
    <source>
        <dbReference type="ARBA" id="ARBA00000085"/>
    </source>
</evidence>
<proteinExistence type="predicted"/>
<comment type="caution">
    <text evidence="14">The sequence shown here is derived from an EMBL/GenBank/DDBJ whole genome shotgun (WGS) entry which is preliminary data.</text>
</comment>
<evidence type="ECO:0000256" key="6">
    <source>
        <dbReference type="ARBA" id="ARBA00022692"/>
    </source>
</evidence>
<dbReference type="InterPro" id="IPR005467">
    <property type="entry name" value="His_kinase_dom"/>
</dbReference>
<dbReference type="CDD" id="cd00075">
    <property type="entry name" value="HATPase"/>
    <property type="match status" value="1"/>
</dbReference>
<dbReference type="InterPro" id="IPR003594">
    <property type="entry name" value="HATPase_dom"/>
</dbReference>
<dbReference type="PROSITE" id="PS50109">
    <property type="entry name" value="HIS_KIN"/>
    <property type="match status" value="1"/>
</dbReference>
<dbReference type="InterPro" id="IPR036890">
    <property type="entry name" value="HATPase_C_sf"/>
</dbReference>
<feature type="transmembrane region" description="Helical" evidence="11">
    <location>
        <begin position="20"/>
        <end position="42"/>
    </location>
</feature>
<keyword evidence="15" id="KW-1185">Reference proteome</keyword>
<dbReference type="SMART" id="SM00304">
    <property type="entry name" value="HAMP"/>
    <property type="match status" value="1"/>
</dbReference>
<protein>
    <recommendedName>
        <fullName evidence="3">histidine kinase</fullName>
        <ecNumber evidence="3">2.7.13.3</ecNumber>
    </recommendedName>
</protein>
<dbReference type="Gene3D" id="1.10.287.130">
    <property type="match status" value="1"/>
</dbReference>
<dbReference type="Pfam" id="PF00512">
    <property type="entry name" value="HisKA"/>
    <property type="match status" value="1"/>
</dbReference>
<dbReference type="PRINTS" id="PR00344">
    <property type="entry name" value="BCTRLSENSOR"/>
</dbReference>
<dbReference type="Pfam" id="PF02518">
    <property type="entry name" value="HATPase_c"/>
    <property type="match status" value="1"/>
</dbReference>
<dbReference type="InterPro" id="IPR003661">
    <property type="entry name" value="HisK_dim/P_dom"/>
</dbReference>
<evidence type="ECO:0000256" key="8">
    <source>
        <dbReference type="ARBA" id="ARBA00022989"/>
    </source>
</evidence>
<evidence type="ECO:0000259" key="12">
    <source>
        <dbReference type="PROSITE" id="PS50109"/>
    </source>
</evidence>
<dbReference type="SMART" id="SM00388">
    <property type="entry name" value="HisKA"/>
    <property type="match status" value="1"/>
</dbReference>
<keyword evidence="10 11" id="KW-0472">Membrane</keyword>
<evidence type="ECO:0000256" key="5">
    <source>
        <dbReference type="ARBA" id="ARBA00022679"/>
    </source>
</evidence>
<gene>
    <name evidence="14" type="ORF">Amac_086160</name>
</gene>
<dbReference type="Gene3D" id="6.10.340.10">
    <property type="match status" value="1"/>
</dbReference>
<keyword evidence="6 11" id="KW-0812">Transmembrane</keyword>
<dbReference type="GO" id="GO:0000155">
    <property type="term" value="F:phosphorelay sensor kinase activity"/>
    <property type="evidence" value="ECO:0007669"/>
    <property type="project" value="InterPro"/>
</dbReference>
<evidence type="ECO:0000256" key="4">
    <source>
        <dbReference type="ARBA" id="ARBA00022553"/>
    </source>
</evidence>
<dbReference type="PANTHER" id="PTHR45436">
    <property type="entry name" value="SENSOR HISTIDINE KINASE YKOH"/>
    <property type="match status" value="1"/>
</dbReference>
<dbReference type="InterPro" id="IPR003660">
    <property type="entry name" value="HAMP_dom"/>
</dbReference>
<feature type="domain" description="HAMP" evidence="13">
    <location>
        <begin position="189"/>
        <end position="242"/>
    </location>
</feature>
<dbReference type="CDD" id="cd00082">
    <property type="entry name" value="HisKA"/>
    <property type="match status" value="1"/>
</dbReference>
<dbReference type="Gene3D" id="3.30.565.10">
    <property type="entry name" value="Histidine kinase-like ATPase, C-terminal domain"/>
    <property type="match status" value="1"/>
</dbReference>
<feature type="domain" description="Histidine kinase" evidence="12">
    <location>
        <begin position="250"/>
        <end position="456"/>
    </location>
</feature>
<organism evidence="14 15">
    <name type="scientific">Acrocarpospora macrocephala</name>
    <dbReference type="NCBI Taxonomy" id="150177"/>
    <lineage>
        <taxon>Bacteria</taxon>
        <taxon>Bacillati</taxon>
        <taxon>Actinomycetota</taxon>
        <taxon>Actinomycetes</taxon>
        <taxon>Streptosporangiales</taxon>
        <taxon>Streptosporangiaceae</taxon>
        <taxon>Acrocarpospora</taxon>
    </lineage>
</organism>
<name>A0A5M3X4H1_9ACTN</name>
<keyword evidence="4" id="KW-0597">Phosphoprotein</keyword>
<evidence type="ECO:0000256" key="7">
    <source>
        <dbReference type="ARBA" id="ARBA00022777"/>
    </source>
</evidence>
<dbReference type="GO" id="GO:0005886">
    <property type="term" value="C:plasma membrane"/>
    <property type="evidence" value="ECO:0007669"/>
    <property type="project" value="UniProtKB-SubCell"/>
</dbReference>
<dbReference type="InterPro" id="IPR050428">
    <property type="entry name" value="TCS_sensor_his_kinase"/>
</dbReference>
<keyword evidence="9" id="KW-0902">Two-component regulatory system</keyword>
<reference evidence="14 15" key="1">
    <citation type="submission" date="2019-10" db="EMBL/GenBank/DDBJ databases">
        <title>Whole genome shotgun sequence of Acrocarpospora macrocephala NBRC 16266.</title>
        <authorList>
            <person name="Ichikawa N."/>
            <person name="Kimura A."/>
            <person name="Kitahashi Y."/>
            <person name="Komaki H."/>
            <person name="Oguchi A."/>
        </authorList>
    </citation>
    <scope>NUCLEOTIDE SEQUENCE [LARGE SCALE GENOMIC DNA]</scope>
    <source>
        <strain evidence="14 15">NBRC 16266</strain>
    </source>
</reference>
<keyword evidence="7 14" id="KW-0418">Kinase</keyword>
<evidence type="ECO:0000256" key="11">
    <source>
        <dbReference type="SAM" id="Phobius"/>
    </source>
</evidence>
<dbReference type="PROSITE" id="PS50885">
    <property type="entry name" value="HAMP"/>
    <property type="match status" value="1"/>
</dbReference>
<dbReference type="SMART" id="SM00387">
    <property type="entry name" value="HATPase_c"/>
    <property type="match status" value="1"/>
</dbReference>
<dbReference type="InterPro" id="IPR004358">
    <property type="entry name" value="Sig_transdc_His_kin-like_C"/>
</dbReference>
<evidence type="ECO:0000256" key="2">
    <source>
        <dbReference type="ARBA" id="ARBA00004236"/>
    </source>
</evidence>
<dbReference type="InterPro" id="IPR036097">
    <property type="entry name" value="HisK_dim/P_sf"/>
</dbReference>
<dbReference type="Pfam" id="PF00672">
    <property type="entry name" value="HAMP"/>
    <property type="match status" value="1"/>
</dbReference>
<evidence type="ECO:0000256" key="3">
    <source>
        <dbReference type="ARBA" id="ARBA00012438"/>
    </source>
</evidence>